<feature type="transmembrane region" description="Helical" evidence="1">
    <location>
        <begin position="77"/>
        <end position="97"/>
    </location>
</feature>
<feature type="transmembrane region" description="Helical" evidence="1">
    <location>
        <begin position="6"/>
        <end position="28"/>
    </location>
</feature>
<organism evidence="3 4">
    <name type="scientific">Candidatus Magasanikbacteria bacterium RIFCSPHIGHO2_01_FULL_50_8</name>
    <dbReference type="NCBI Taxonomy" id="1798674"/>
    <lineage>
        <taxon>Bacteria</taxon>
        <taxon>Candidatus Magasanikiibacteriota</taxon>
    </lineage>
</organism>
<feature type="transmembrane region" description="Helical" evidence="1">
    <location>
        <begin position="189"/>
        <end position="215"/>
    </location>
</feature>
<name>A0A1F6LM70_9BACT</name>
<gene>
    <name evidence="3" type="ORF">A2848_03245</name>
</gene>
<evidence type="ECO:0000313" key="4">
    <source>
        <dbReference type="Proteomes" id="UP000176329"/>
    </source>
</evidence>
<feature type="transmembrane region" description="Helical" evidence="1">
    <location>
        <begin position="235"/>
        <end position="255"/>
    </location>
</feature>
<evidence type="ECO:0000313" key="3">
    <source>
        <dbReference type="EMBL" id="OGH60461.1"/>
    </source>
</evidence>
<evidence type="ECO:0000256" key="1">
    <source>
        <dbReference type="SAM" id="Phobius"/>
    </source>
</evidence>
<dbReference type="EMBL" id="MFPV01000059">
    <property type="protein sequence ID" value="OGH60461.1"/>
    <property type="molecule type" value="Genomic_DNA"/>
</dbReference>
<feature type="transmembrane region" description="Helical" evidence="1">
    <location>
        <begin position="157"/>
        <end position="177"/>
    </location>
</feature>
<protein>
    <recommendedName>
        <fullName evidence="2">Prepilin peptidase A24 N-terminal domain-containing protein</fullName>
    </recommendedName>
</protein>
<comment type="caution">
    <text evidence="3">The sequence shown here is derived from an EMBL/GenBank/DDBJ whole genome shotgun (WGS) entry which is preliminary data.</text>
</comment>
<dbReference type="PANTHER" id="PTHR30487:SF0">
    <property type="entry name" value="PREPILIN LEADER PEPTIDASE_N-METHYLTRANSFERASE-RELATED"/>
    <property type="match status" value="1"/>
</dbReference>
<feature type="transmembrane region" description="Helical" evidence="1">
    <location>
        <begin position="103"/>
        <end position="122"/>
    </location>
</feature>
<accession>A0A1F6LM70</accession>
<dbReference type="Proteomes" id="UP000176329">
    <property type="component" value="Unassembled WGS sequence"/>
</dbReference>
<dbReference type="GO" id="GO:0004190">
    <property type="term" value="F:aspartic-type endopeptidase activity"/>
    <property type="evidence" value="ECO:0007669"/>
    <property type="project" value="TreeGrafter"/>
</dbReference>
<sequence>MSSLTMIIILGVVGAYVGAVADRFSYWFHVSRAMLWRKHCPKCFTFQGWSTYLPIFGFVVRRGVCIMCKQQLPIAPLVAECAGALALIYSYGAVFGFTAVPISLGWINAALIVVAVGGMLVLSISDLVYDEVPFAAYLVTLGALLARLLFFSDLTTFVFSVFAGILGGFFMSLLVIVSRWRWVHAHDILFGILIGIIVGWQTLFITFALAYLFAILGGLLQWGWGVRTFKGASSYGLYLFVALGAQAALQLVALAV</sequence>
<dbReference type="GO" id="GO:0005886">
    <property type="term" value="C:plasma membrane"/>
    <property type="evidence" value="ECO:0007669"/>
    <property type="project" value="TreeGrafter"/>
</dbReference>
<dbReference type="Pfam" id="PF06750">
    <property type="entry name" value="A24_N_bact"/>
    <property type="match status" value="1"/>
</dbReference>
<dbReference type="GO" id="GO:0006465">
    <property type="term" value="P:signal peptide processing"/>
    <property type="evidence" value="ECO:0007669"/>
    <property type="project" value="TreeGrafter"/>
</dbReference>
<dbReference type="AlphaFoldDB" id="A0A1F6LM70"/>
<feature type="domain" description="Prepilin peptidase A24 N-terminal" evidence="2">
    <location>
        <begin position="12"/>
        <end position="90"/>
    </location>
</feature>
<keyword evidence="1" id="KW-1133">Transmembrane helix</keyword>
<dbReference type="PANTHER" id="PTHR30487">
    <property type="entry name" value="TYPE 4 PREPILIN-LIKE PROTEINS LEADER PEPTIDE-PROCESSING ENZYME"/>
    <property type="match status" value="1"/>
</dbReference>
<keyword evidence="1" id="KW-0472">Membrane</keyword>
<keyword evidence="1" id="KW-0812">Transmembrane</keyword>
<feature type="transmembrane region" description="Helical" evidence="1">
    <location>
        <begin position="134"/>
        <end position="151"/>
    </location>
</feature>
<proteinExistence type="predicted"/>
<evidence type="ECO:0000259" key="2">
    <source>
        <dbReference type="Pfam" id="PF06750"/>
    </source>
</evidence>
<dbReference type="InterPro" id="IPR050882">
    <property type="entry name" value="Prepilin_peptidase/N-MTase"/>
</dbReference>
<reference evidence="3 4" key="1">
    <citation type="journal article" date="2016" name="Nat. Commun.">
        <title>Thousands of microbial genomes shed light on interconnected biogeochemical processes in an aquifer system.</title>
        <authorList>
            <person name="Anantharaman K."/>
            <person name="Brown C.T."/>
            <person name="Hug L.A."/>
            <person name="Sharon I."/>
            <person name="Castelle C.J."/>
            <person name="Probst A.J."/>
            <person name="Thomas B.C."/>
            <person name="Singh A."/>
            <person name="Wilkins M.J."/>
            <person name="Karaoz U."/>
            <person name="Brodie E.L."/>
            <person name="Williams K.H."/>
            <person name="Hubbard S.S."/>
            <person name="Banfield J.F."/>
        </authorList>
    </citation>
    <scope>NUCLEOTIDE SEQUENCE [LARGE SCALE GENOMIC DNA]</scope>
</reference>
<dbReference type="InterPro" id="IPR010627">
    <property type="entry name" value="Prepilin_pept_A24_N"/>
</dbReference>